<feature type="region of interest" description="Disordered" evidence="1">
    <location>
        <begin position="1"/>
        <end position="82"/>
    </location>
</feature>
<feature type="compositionally biased region" description="Polar residues" evidence="1">
    <location>
        <begin position="26"/>
        <end position="37"/>
    </location>
</feature>
<dbReference type="Proteomes" id="UP000606600">
    <property type="component" value="Unassembled WGS sequence"/>
</dbReference>
<proteinExistence type="predicted"/>
<comment type="caution">
    <text evidence="2">The sequence shown here is derived from an EMBL/GenBank/DDBJ whole genome shotgun (WGS) entry which is preliminary data.</text>
</comment>
<reference evidence="2 3" key="1">
    <citation type="submission" date="2020-09" db="EMBL/GenBank/DDBJ databases">
        <title>Novel species of Mucilaginibacter isolated from a glacier on the Tibetan Plateau.</title>
        <authorList>
            <person name="Liu Q."/>
            <person name="Xin Y.-H."/>
        </authorList>
    </citation>
    <scope>NUCLEOTIDE SEQUENCE [LARGE SCALE GENOMIC DNA]</scope>
    <source>
        <strain evidence="2 3">ZT4R22</strain>
    </source>
</reference>
<dbReference type="EMBL" id="JACWMY010000006">
    <property type="protein sequence ID" value="MBD1364801.1"/>
    <property type="molecule type" value="Genomic_DNA"/>
</dbReference>
<gene>
    <name evidence="2" type="ORF">IDJ77_13350</name>
</gene>
<feature type="compositionally biased region" description="Polar residues" evidence="1">
    <location>
        <begin position="51"/>
        <end position="73"/>
    </location>
</feature>
<evidence type="ECO:0000313" key="3">
    <source>
        <dbReference type="Proteomes" id="UP000606600"/>
    </source>
</evidence>
<name>A0ABR7WR59_9SPHI</name>
<evidence type="ECO:0000313" key="2">
    <source>
        <dbReference type="EMBL" id="MBD1364801.1"/>
    </source>
</evidence>
<sequence length="82" mass="8604">MSDPKDKSPAQQPTGEPKVDAAEQDVITNTDESNKIVNTDDAVADMDGIETTLSESEPSTALNADRGITNSDDANGDEPVVN</sequence>
<accession>A0ABR7WR59</accession>
<dbReference type="RefSeq" id="WP_191189462.1">
    <property type="nucleotide sequence ID" value="NZ_JACWMY010000006.1"/>
</dbReference>
<evidence type="ECO:0000256" key="1">
    <source>
        <dbReference type="SAM" id="MobiDB-lite"/>
    </source>
</evidence>
<keyword evidence="3" id="KW-1185">Reference proteome</keyword>
<protein>
    <submittedName>
        <fullName evidence="2">Uncharacterized protein</fullName>
    </submittedName>
</protein>
<organism evidence="2 3">
    <name type="scientific">Mucilaginibacter pankratovii</name>
    <dbReference type="NCBI Taxonomy" id="2772110"/>
    <lineage>
        <taxon>Bacteria</taxon>
        <taxon>Pseudomonadati</taxon>
        <taxon>Bacteroidota</taxon>
        <taxon>Sphingobacteriia</taxon>
        <taxon>Sphingobacteriales</taxon>
        <taxon>Sphingobacteriaceae</taxon>
        <taxon>Mucilaginibacter</taxon>
    </lineage>
</organism>